<protein>
    <submittedName>
        <fullName evidence="2">Uncharacterized protein</fullName>
    </submittedName>
</protein>
<dbReference type="EMBL" id="JACIBX010000014">
    <property type="protein sequence ID" value="MBB3713421.1"/>
    <property type="molecule type" value="Genomic_DNA"/>
</dbReference>
<evidence type="ECO:0000313" key="2">
    <source>
        <dbReference type="EMBL" id="MBB3713421.1"/>
    </source>
</evidence>
<proteinExistence type="predicted"/>
<keyword evidence="3" id="KW-1185">Reference proteome</keyword>
<evidence type="ECO:0000313" key="3">
    <source>
        <dbReference type="Proteomes" id="UP000576152"/>
    </source>
</evidence>
<feature type="region of interest" description="Disordered" evidence="1">
    <location>
        <begin position="1"/>
        <end position="27"/>
    </location>
</feature>
<dbReference type="Proteomes" id="UP000576152">
    <property type="component" value="Unassembled WGS sequence"/>
</dbReference>
<gene>
    <name evidence="2" type="ORF">FHS00_003025</name>
</gene>
<organism evidence="2 3">
    <name type="scientific">Limimaricola variabilis</name>
    <dbReference type="NCBI Taxonomy" id="1492771"/>
    <lineage>
        <taxon>Bacteria</taxon>
        <taxon>Pseudomonadati</taxon>
        <taxon>Pseudomonadota</taxon>
        <taxon>Alphaproteobacteria</taxon>
        <taxon>Rhodobacterales</taxon>
        <taxon>Paracoccaceae</taxon>
        <taxon>Limimaricola</taxon>
    </lineage>
</organism>
<feature type="compositionally biased region" description="Polar residues" evidence="1">
    <location>
        <begin position="15"/>
        <end position="27"/>
    </location>
</feature>
<evidence type="ECO:0000256" key="1">
    <source>
        <dbReference type="SAM" id="MobiDB-lite"/>
    </source>
</evidence>
<reference evidence="2 3" key="1">
    <citation type="submission" date="2020-08" db="EMBL/GenBank/DDBJ databases">
        <title>Genomic Encyclopedia of Type Strains, Phase III (KMG-III): the genomes of soil and plant-associated and newly described type strains.</title>
        <authorList>
            <person name="Whitman W."/>
        </authorList>
    </citation>
    <scope>NUCLEOTIDE SEQUENCE [LARGE SCALE GENOMIC DNA]</scope>
    <source>
        <strain evidence="2 3">CECT 8572</strain>
    </source>
</reference>
<comment type="caution">
    <text evidence="2">The sequence shown here is derived from an EMBL/GenBank/DDBJ whole genome shotgun (WGS) entry which is preliminary data.</text>
</comment>
<dbReference type="RefSeq" id="WP_183474899.1">
    <property type="nucleotide sequence ID" value="NZ_JACIBX010000014.1"/>
</dbReference>
<name>A0ABR6HS86_9RHOB</name>
<accession>A0ABR6HS86</accession>
<sequence>MTIQSDQHPKAEQPIATSLSAPAQQQQIQVEGFSPNDFGFSESEMNAVVDAHWSHWFETSELDRHVDWNVEDSLQDGLAEKWNIDGPALVAKLKALTSKQQDALVAEIKRRRAAAG</sequence>